<dbReference type="GO" id="GO:0006355">
    <property type="term" value="P:regulation of DNA-templated transcription"/>
    <property type="evidence" value="ECO:0007669"/>
    <property type="project" value="TreeGrafter"/>
</dbReference>
<keyword evidence="1" id="KW-0677">Repeat</keyword>
<sequence>MCHVFRCDTPAKTIANTLRDICKRLMMHRRPASLHAIDAIPERRVIRNRWILADVAIAPSTITISEVGGGQIAQCRVRYLSFLGIGRDVKHCAFIMHTSSENFMCYVFHVEPSAAAMAKTIEAACKLRYQKVLDAHAGRAPSHLNHHHDTPSIGKVSRIYSIASTLTF</sequence>
<dbReference type="EMBL" id="UYYB01124991">
    <property type="protein sequence ID" value="VDM83740.1"/>
    <property type="molecule type" value="Genomic_DNA"/>
</dbReference>
<keyword evidence="4" id="KW-1185">Reference proteome</keyword>
<dbReference type="InterPro" id="IPR011993">
    <property type="entry name" value="PH-like_dom_sf"/>
</dbReference>
<dbReference type="AlphaFoldDB" id="A0A3P7JDS7"/>
<feature type="domain" description="PID" evidence="2">
    <location>
        <begin position="72"/>
        <end position="141"/>
    </location>
</feature>
<dbReference type="Proteomes" id="UP000270094">
    <property type="component" value="Unassembled WGS sequence"/>
</dbReference>
<evidence type="ECO:0000256" key="1">
    <source>
        <dbReference type="ARBA" id="ARBA00022737"/>
    </source>
</evidence>
<dbReference type="InterPro" id="IPR006020">
    <property type="entry name" value="PTB/PI_dom"/>
</dbReference>
<accession>A0A3P7JDS7</accession>
<dbReference type="PANTHER" id="PTHR14058">
    <property type="entry name" value="AMYLOID BETA A4 PRECURSOR PROTEIN-BINDING FAMILY B"/>
    <property type="match status" value="1"/>
</dbReference>
<dbReference type="PANTHER" id="PTHR14058:SF8">
    <property type="entry name" value="PROTEIN FE65 HOMOLOG"/>
    <property type="match status" value="1"/>
</dbReference>
<organism evidence="3 4">
    <name type="scientific">Strongylus vulgaris</name>
    <name type="common">Blood worm</name>
    <dbReference type="NCBI Taxonomy" id="40348"/>
    <lineage>
        <taxon>Eukaryota</taxon>
        <taxon>Metazoa</taxon>
        <taxon>Ecdysozoa</taxon>
        <taxon>Nematoda</taxon>
        <taxon>Chromadorea</taxon>
        <taxon>Rhabditida</taxon>
        <taxon>Rhabditina</taxon>
        <taxon>Rhabditomorpha</taxon>
        <taxon>Strongyloidea</taxon>
        <taxon>Strongylidae</taxon>
        <taxon>Strongylus</taxon>
    </lineage>
</organism>
<evidence type="ECO:0000313" key="4">
    <source>
        <dbReference type="Proteomes" id="UP000270094"/>
    </source>
</evidence>
<gene>
    <name evidence="3" type="ORF">SVUK_LOCUS18738</name>
</gene>
<dbReference type="PROSITE" id="PS01179">
    <property type="entry name" value="PID"/>
    <property type="match status" value="1"/>
</dbReference>
<dbReference type="InterPro" id="IPR039576">
    <property type="entry name" value="APBB1/2/3"/>
</dbReference>
<dbReference type="Pfam" id="PF00640">
    <property type="entry name" value="PID"/>
    <property type="match status" value="2"/>
</dbReference>
<dbReference type="OrthoDB" id="5969782at2759"/>
<evidence type="ECO:0000313" key="3">
    <source>
        <dbReference type="EMBL" id="VDM83740.1"/>
    </source>
</evidence>
<dbReference type="SUPFAM" id="SSF50729">
    <property type="entry name" value="PH domain-like"/>
    <property type="match status" value="2"/>
</dbReference>
<reference evidence="3 4" key="1">
    <citation type="submission" date="2018-11" db="EMBL/GenBank/DDBJ databases">
        <authorList>
            <consortium name="Pathogen Informatics"/>
        </authorList>
    </citation>
    <scope>NUCLEOTIDE SEQUENCE [LARGE SCALE GENOMIC DNA]</scope>
</reference>
<dbReference type="Gene3D" id="2.30.29.30">
    <property type="entry name" value="Pleckstrin-homology domain (PH domain)/Phosphotyrosine-binding domain (PTB)"/>
    <property type="match status" value="2"/>
</dbReference>
<dbReference type="GO" id="GO:0005634">
    <property type="term" value="C:nucleus"/>
    <property type="evidence" value="ECO:0007669"/>
    <property type="project" value="TreeGrafter"/>
</dbReference>
<proteinExistence type="predicted"/>
<dbReference type="GO" id="GO:0005737">
    <property type="term" value="C:cytoplasm"/>
    <property type="evidence" value="ECO:0007669"/>
    <property type="project" value="TreeGrafter"/>
</dbReference>
<feature type="non-terminal residue" evidence="3">
    <location>
        <position position="168"/>
    </location>
</feature>
<evidence type="ECO:0000259" key="2">
    <source>
        <dbReference type="PROSITE" id="PS01179"/>
    </source>
</evidence>
<dbReference type="GO" id="GO:0001540">
    <property type="term" value="F:amyloid-beta binding"/>
    <property type="evidence" value="ECO:0007669"/>
    <property type="project" value="InterPro"/>
</dbReference>
<protein>
    <recommendedName>
        <fullName evidence="2">PID domain-containing protein</fullName>
    </recommendedName>
</protein>
<name>A0A3P7JDS7_STRVU</name>